<comment type="caution">
    <text evidence="2">The sequence shown here is derived from an EMBL/GenBank/DDBJ whole genome shotgun (WGS) entry which is preliminary data.</text>
</comment>
<feature type="transmembrane region" description="Helical" evidence="1">
    <location>
        <begin position="101"/>
        <end position="118"/>
    </location>
</feature>
<keyword evidence="1" id="KW-0472">Membrane</keyword>
<dbReference type="AlphaFoldDB" id="A0A7C2FWU2"/>
<dbReference type="EMBL" id="DSKL01000293">
    <property type="protein sequence ID" value="HEH82805.1"/>
    <property type="molecule type" value="Genomic_DNA"/>
</dbReference>
<organism evidence="2">
    <name type="scientific">Thermus islandicus</name>
    <dbReference type="NCBI Taxonomy" id="540988"/>
    <lineage>
        <taxon>Bacteria</taxon>
        <taxon>Thermotogati</taxon>
        <taxon>Deinococcota</taxon>
        <taxon>Deinococci</taxon>
        <taxon>Thermales</taxon>
        <taxon>Thermaceae</taxon>
        <taxon>Thermus</taxon>
    </lineage>
</organism>
<sequence>MPVRGKIRMFHLNGRALKRFLSLGMFVAFAVLAYLLEQRGGWSGIPLLLGFGAVLAFYSAWGEGAVLNPPKALVLSLFALVLFYVALDVVFPGALAHRAGYLAAEPFSIGVILALFLFSPVRRSRMPQG</sequence>
<name>A0A7C2FWU2_9DEIN</name>
<feature type="transmembrane region" description="Helical" evidence="1">
    <location>
        <begin position="20"/>
        <end position="36"/>
    </location>
</feature>
<feature type="transmembrane region" description="Helical" evidence="1">
    <location>
        <begin position="73"/>
        <end position="95"/>
    </location>
</feature>
<evidence type="ECO:0000256" key="1">
    <source>
        <dbReference type="SAM" id="Phobius"/>
    </source>
</evidence>
<accession>A0A7C2FWU2</accession>
<proteinExistence type="predicted"/>
<reference evidence="2" key="1">
    <citation type="journal article" date="2020" name="mSystems">
        <title>Genome- and Community-Level Interaction Insights into Carbon Utilization and Element Cycling Functions of Hydrothermarchaeota in Hydrothermal Sediment.</title>
        <authorList>
            <person name="Zhou Z."/>
            <person name="Liu Y."/>
            <person name="Xu W."/>
            <person name="Pan J."/>
            <person name="Luo Z.H."/>
            <person name="Li M."/>
        </authorList>
    </citation>
    <scope>NUCLEOTIDE SEQUENCE [LARGE SCALE GENOMIC DNA]</scope>
    <source>
        <strain evidence="2">SpSt-246</strain>
    </source>
</reference>
<keyword evidence="1" id="KW-0812">Transmembrane</keyword>
<gene>
    <name evidence="2" type="ORF">ENP73_07510</name>
</gene>
<protein>
    <submittedName>
        <fullName evidence="2">Uncharacterized protein</fullName>
    </submittedName>
</protein>
<feature type="transmembrane region" description="Helical" evidence="1">
    <location>
        <begin position="42"/>
        <end position="61"/>
    </location>
</feature>
<keyword evidence="1" id="KW-1133">Transmembrane helix</keyword>
<evidence type="ECO:0000313" key="2">
    <source>
        <dbReference type="EMBL" id="HEH82805.1"/>
    </source>
</evidence>